<dbReference type="Proteomes" id="UP001160148">
    <property type="component" value="Unassembled WGS sequence"/>
</dbReference>
<keyword evidence="3" id="KW-1185">Reference proteome</keyword>
<feature type="compositionally biased region" description="Basic residues" evidence="1">
    <location>
        <begin position="136"/>
        <end position="145"/>
    </location>
</feature>
<reference evidence="2 3" key="1">
    <citation type="submission" date="2023-01" db="EMBL/GenBank/DDBJ databases">
        <authorList>
            <person name="Whitehead M."/>
        </authorList>
    </citation>
    <scope>NUCLEOTIDE SEQUENCE [LARGE SCALE GENOMIC DNA]</scope>
</reference>
<dbReference type="AlphaFoldDB" id="A0AAV0VNB8"/>
<sequence length="164" mass="18064">MLTTEQRSSTYLVPGERHGASVVSRHGGRGKRSDGGERGRLLSSRLWRTSASDNSVGNRRLSSSVITPLRPAASHSRAQERTDLIDDGGGDPFTFTIVLNGHRRAAAVARSKRHETTAAASSSYNFPRVADHIVSRRTTKQKHNGSAKNNKHDTHATWQKNYLH</sequence>
<feature type="compositionally biased region" description="Basic and acidic residues" evidence="1">
    <location>
        <begin position="31"/>
        <end position="40"/>
    </location>
</feature>
<evidence type="ECO:0000313" key="3">
    <source>
        <dbReference type="Proteomes" id="UP001160148"/>
    </source>
</evidence>
<evidence type="ECO:0000256" key="1">
    <source>
        <dbReference type="SAM" id="MobiDB-lite"/>
    </source>
</evidence>
<comment type="caution">
    <text evidence="2">The sequence shown here is derived from an EMBL/GenBank/DDBJ whole genome shotgun (WGS) entry which is preliminary data.</text>
</comment>
<dbReference type="EMBL" id="CARXXK010000001">
    <property type="protein sequence ID" value="CAI6345125.1"/>
    <property type="molecule type" value="Genomic_DNA"/>
</dbReference>
<feature type="region of interest" description="Disordered" evidence="1">
    <location>
        <begin position="136"/>
        <end position="164"/>
    </location>
</feature>
<evidence type="ECO:0000313" key="2">
    <source>
        <dbReference type="EMBL" id="CAI6345125.1"/>
    </source>
</evidence>
<name>A0AAV0VNB8_9HEMI</name>
<organism evidence="2 3">
    <name type="scientific">Macrosiphum euphorbiae</name>
    <name type="common">potato aphid</name>
    <dbReference type="NCBI Taxonomy" id="13131"/>
    <lineage>
        <taxon>Eukaryota</taxon>
        <taxon>Metazoa</taxon>
        <taxon>Ecdysozoa</taxon>
        <taxon>Arthropoda</taxon>
        <taxon>Hexapoda</taxon>
        <taxon>Insecta</taxon>
        <taxon>Pterygota</taxon>
        <taxon>Neoptera</taxon>
        <taxon>Paraneoptera</taxon>
        <taxon>Hemiptera</taxon>
        <taxon>Sternorrhyncha</taxon>
        <taxon>Aphidomorpha</taxon>
        <taxon>Aphidoidea</taxon>
        <taxon>Aphididae</taxon>
        <taxon>Macrosiphini</taxon>
        <taxon>Macrosiphum</taxon>
    </lineage>
</organism>
<gene>
    <name evidence="2" type="ORF">MEUPH1_LOCUS2175</name>
</gene>
<feature type="compositionally biased region" description="Polar residues" evidence="1">
    <location>
        <begin position="1"/>
        <end position="11"/>
    </location>
</feature>
<feature type="region of interest" description="Disordered" evidence="1">
    <location>
        <begin position="1"/>
        <end position="41"/>
    </location>
</feature>
<proteinExistence type="predicted"/>
<accession>A0AAV0VNB8</accession>
<protein>
    <submittedName>
        <fullName evidence="2">Uncharacterized protein</fullName>
    </submittedName>
</protein>